<gene>
    <name evidence="2" type="ORF">LLUT_LOCUS19561</name>
</gene>
<dbReference type="Proteomes" id="UP001497480">
    <property type="component" value="Unassembled WGS sequence"/>
</dbReference>
<evidence type="ECO:0000313" key="3">
    <source>
        <dbReference type="Proteomes" id="UP001497480"/>
    </source>
</evidence>
<name>A0AAV1XA64_LUPLU</name>
<dbReference type="AlphaFoldDB" id="A0AAV1XA64"/>
<sequence length="54" mass="5622">MAIAAGLALCLLAYEEVEEAIFVQPSQHGKSVSSSRNTQHSVPSSKEVAPANPA</sequence>
<keyword evidence="3" id="KW-1185">Reference proteome</keyword>
<feature type="compositionally biased region" description="Polar residues" evidence="1">
    <location>
        <begin position="25"/>
        <end position="44"/>
    </location>
</feature>
<evidence type="ECO:0000256" key="1">
    <source>
        <dbReference type="SAM" id="MobiDB-lite"/>
    </source>
</evidence>
<feature type="region of interest" description="Disordered" evidence="1">
    <location>
        <begin position="25"/>
        <end position="54"/>
    </location>
</feature>
<comment type="caution">
    <text evidence="2">The sequence shown here is derived from an EMBL/GenBank/DDBJ whole genome shotgun (WGS) entry which is preliminary data.</text>
</comment>
<dbReference type="EMBL" id="CAXHTB010000013">
    <property type="protein sequence ID" value="CAL0318501.1"/>
    <property type="molecule type" value="Genomic_DNA"/>
</dbReference>
<organism evidence="2 3">
    <name type="scientific">Lupinus luteus</name>
    <name type="common">European yellow lupine</name>
    <dbReference type="NCBI Taxonomy" id="3873"/>
    <lineage>
        <taxon>Eukaryota</taxon>
        <taxon>Viridiplantae</taxon>
        <taxon>Streptophyta</taxon>
        <taxon>Embryophyta</taxon>
        <taxon>Tracheophyta</taxon>
        <taxon>Spermatophyta</taxon>
        <taxon>Magnoliopsida</taxon>
        <taxon>eudicotyledons</taxon>
        <taxon>Gunneridae</taxon>
        <taxon>Pentapetalae</taxon>
        <taxon>rosids</taxon>
        <taxon>fabids</taxon>
        <taxon>Fabales</taxon>
        <taxon>Fabaceae</taxon>
        <taxon>Papilionoideae</taxon>
        <taxon>50 kb inversion clade</taxon>
        <taxon>genistoids sensu lato</taxon>
        <taxon>core genistoids</taxon>
        <taxon>Genisteae</taxon>
        <taxon>Lupinus</taxon>
    </lineage>
</organism>
<protein>
    <submittedName>
        <fullName evidence="2">Uncharacterized protein</fullName>
    </submittedName>
</protein>
<accession>A0AAV1XA64</accession>
<reference evidence="2 3" key="1">
    <citation type="submission" date="2024-03" db="EMBL/GenBank/DDBJ databases">
        <authorList>
            <person name="Martinez-Hernandez J."/>
        </authorList>
    </citation>
    <scope>NUCLEOTIDE SEQUENCE [LARGE SCALE GENOMIC DNA]</scope>
</reference>
<evidence type="ECO:0000313" key="2">
    <source>
        <dbReference type="EMBL" id="CAL0318501.1"/>
    </source>
</evidence>
<proteinExistence type="predicted"/>